<name>A0A401WDD3_STREY</name>
<feature type="region of interest" description="Disordered" evidence="2">
    <location>
        <begin position="417"/>
        <end position="436"/>
    </location>
</feature>
<dbReference type="Gene3D" id="3.50.50.60">
    <property type="entry name" value="FAD/NAD(P)-binding domain"/>
    <property type="match status" value="1"/>
</dbReference>
<comment type="caution">
    <text evidence="4">The sequence shown here is derived from an EMBL/GenBank/DDBJ whole genome shotgun (WGS) entry which is preliminary data.</text>
</comment>
<dbReference type="RefSeq" id="WP_125057491.1">
    <property type="nucleotide sequence ID" value="NZ_BHZD01000001.1"/>
</dbReference>
<organism evidence="4 5">
    <name type="scientific">Streptomyces paromomycinus</name>
    <name type="common">Streptomyces rimosus subsp. paromomycinus</name>
    <dbReference type="NCBI Taxonomy" id="92743"/>
    <lineage>
        <taxon>Bacteria</taxon>
        <taxon>Bacillati</taxon>
        <taxon>Actinomycetota</taxon>
        <taxon>Actinomycetes</taxon>
        <taxon>Kitasatosporales</taxon>
        <taxon>Streptomycetaceae</taxon>
        <taxon>Streptomyces</taxon>
    </lineage>
</organism>
<evidence type="ECO:0000313" key="5">
    <source>
        <dbReference type="Proteomes" id="UP000286746"/>
    </source>
</evidence>
<dbReference type="InterPro" id="IPR036188">
    <property type="entry name" value="FAD/NAD-bd_sf"/>
</dbReference>
<keyword evidence="5" id="KW-1185">Reference proteome</keyword>
<feature type="region of interest" description="Disordered" evidence="2">
    <location>
        <begin position="1"/>
        <end position="39"/>
    </location>
</feature>
<reference evidence="4 5" key="1">
    <citation type="submission" date="2018-11" db="EMBL/GenBank/DDBJ databases">
        <title>Whole genome sequence of Streptomyces paromomycinus NBRC 15454(T).</title>
        <authorList>
            <person name="Komaki H."/>
            <person name="Tamura T."/>
        </authorList>
    </citation>
    <scope>NUCLEOTIDE SEQUENCE [LARGE SCALE GENOMIC DNA]</scope>
    <source>
        <strain evidence="4 5">NBRC 15454</strain>
    </source>
</reference>
<evidence type="ECO:0000259" key="3">
    <source>
        <dbReference type="Pfam" id="PF01266"/>
    </source>
</evidence>
<sequence length="436" mass="45271">MERRTAQDRSTGTDTGTSLGRATDRGAGTDLGASASASAAPVPGRADVVIVGGGVLGASIAFHLAEAGVGGVLLLERDRPAAGSSGKPIGGVRAQFSDPLNIRIGRRSLEAWRAFGERPGADIGFESVGYLFLLGDATERALFEEGVAAQNALGVPSRIIGPAAAAALCPYLDPDGIVAAAYCPTDGYALPREAVTGYLRAAARLGVEIRTHCPVTAIDTRDGALEAVRTPRGTVRTTTVICCAGAWSAEVGAMAGVRLPVTPVRRQIAFTGPLDAPPPRIPFTLDFGSTAYFHNDGAGGLLLGMSDPRQEPGFGREFSREWLAPFRAAVGRRAPALAAMPVSHGWAGLYETTPDNNALIGEAADVPRFLYATGFSGHGFLQAPAVGELVRDLYLGREPFLDVGPFAATRFGARTAGTGEEGDVRQDGARPEAHII</sequence>
<dbReference type="Pfam" id="PF01266">
    <property type="entry name" value="DAO"/>
    <property type="match status" value="1"/>
</dbReference>
<dbReference type="PANTHER" id="PTHR13847:SF287">
    <property type="entry name" value="FAD-DEPENDENT OXIDOREDUCTASE DOMAIN-CONTAINING PROTEIN 1"/>
    <property type="match status" value="1"/>
</dbReference>
<dbReference type="GO" id="GO:0016491">
    <property type="term" value="F:oxidoreductase activity"/>
    <property type="evidence" value="ECO:0007669"/>
    <property type="project" value="UniProtKB-KW"/>
</dbReference>
<accession>A0A401WDD3</accession>
<gene>
    <name evidence="4" type="ORF">GKJPGBOP_07122</name>
</gene>
<evidence type="ECO:0000313" key="4">
    <source>
        <dbReference type="EMBL" id="GCD47356.1"/>
    </source>
</evidence>
<feature type="domain" description="FAD dependent oxidoreductase" evidence="3">
    <location>
        <begin position="47"/>
        <end position="393"/>
    </location>
</feature>
<feature type="compositionally biased region" description="Polar residues" evidence="2">
    <location>
        <begin position="8"/>
        <end position="20"/>
    </location>
</feature>
<evidence type="ECO:0000256" key="2">
    <source>
        <dbReference type="SAM" id="MobiDB-lite"/>
    </source>
</evidence>
<dbReference type="Gene3D" id="3.30.9.10">
    <property type="entry name" value="D-Amino Acid Oxidase, subunit A, domain 2"/>
    <property type="match status" value="1"/>
</dbReference>
<keyword evidence="1" id="KW-0560">Oxidoreductase</keyword>
<feature type="compositionally biased region" description="Basic and acidic residues" evidence="2">
    <location>
        <begin position="422"/>
        <end position="436"/>
    </location>
</feature>
<proteinExistence type="predicted"/>
<protein>
    <submittedName>
        <fullName evidence="4">Sarcosine oxidase subunit beta</fullName>
    </submittedName>
</protein>
<dbReference type="AlphaFoldDB" id="A0A401WDD3"/>
<evidence type="ECO:0000256" key="1">
    <source>
        <dbReference type="ARBA" id="ARBA00023002"/>
    </source>
</evidence>
<dbReference type="Proteomes" id="UP000286746">
    <property type="component" value="Unassembled WGS sequence"/>
</dbReference>
<dbReference type="SUPFAM" id="SSF51905">
    <property type="entry name" value="FAD/NAD(P)-binding domain"/>
    <property type="match status" value="1"/>
</dbReference>
<dbReference type="GO" id="GO:0005737">
    <property type="term" value="C:cytoplasm"/>
    <property type="evidence" value="ECO:0007669"/>
    <property type="project" value="TreeGrafter"/>
</dbReference>
<dbReference type="InterPro" id="IPR006076">
    <property type="entry name" value="FAD-dep_OxRdtase"/>
</dbReference>
<dbReference type="PANTHER" id="PTHR13847">
    <property type="entry name" value="SARCOSINE DEHYDROGENASE-RELATED"/>
    <property type="match status" value="1"/>
</dbReference>
<dbReference type="EMBL" id="BHZD01000001">
    <property type="protein sequence ID" value="GCD47356.1"/>
    <property type="molecule type" value="Genomic_DNA"/>
</dbReference>